<evidence type="ECO:0000313" key="5">
    <source>
        <dbReference type="Proteomes" id="UP000195981"/>
    </source>
</evidence>
<dbReference type="Pfam" id="PF00583">
    <property type="entry name" value="Acetyltransf_1"/>
    <property type="match status" value="1"/>
</dbReference>
<evidence type="ECO:0000256" key="2">
    <source>
        <dbReference type="SAM" id="MobiDB-lite"/>
    </source>
</evidence>
<dbReference type="PROSITE" id="PS51186">
    <property type="entry name" value="GNAT"/>
    <property type="match status" value="1"/>
</dbReference>
<feature type="region of interest" description="Disordered" evidence="2">
    <location>
        <begin position="141"/>
        <end position="161"/>
    </location>
</feature>
<reference evidence="4 5" key="1">
    <citation type="submission" date="2017-02" db="EMBL/GenBank/DDBJ databases">
        <authorList>
            <person name="Peterson S.W."/>
        </authorList>
    </citation>
    <scope>NUCLEOTIDE SEQUENCE [LARGE SCALE GENOMIC DNA]</scope>
    <source>
        <strain evidence="4 5">CIP104813</strain>
    </source>
</reference>
<dbReference type="OrthoDB" id="9799092at2"/>
<dbReference type="AlphaFoldDB" id="A0A1X6WXA5"/>
<keyword evidence="1 4" id="KW-0808">Transferase</keyword>
<dbReference type="SUPFAM" id="SSF55729">
    <property type="entry name" value="Acyl-CoA N-acyltransferases (Nat)"/>
    <property type="match status" value="1"/>
</dbReference>
<dbReference type="GO" id="GO:0008080">
    <property type="term" value="F:N-acetyltransferase activity"/>
    <property type="evidence" value="ECO:0007669"/>
    <property type="project" value="InterPro"/>
</dbReference>
<keyword evidence="5" id="KW-1185">Reference proteome</keyword>
<feature type="domain" description="N-acetyltransferase" evidence="3">
    <location>
        <begin position="18"/>
        <end position="159"/>
    </location>
</feature>
<evidence type="ECO:0000259" key="3">
    <source>
        <dbReference type="PROSITE" id="PS51186"/>
    </source>
</evidence>
<evidence type="ECO:0000313" key="4">
    <source>
        <dbReference type="EMBL" id="SLM90397.1"/>
    </source>
</evidence>
<gene>
    <name evidence="4" type="ORF">FM110_04850</name>
</gene>
<dbReference type="EMBL" id="FWFG01000048">
    <property type="protein sequence ID" value="SLM90397.1"/>
    <property type="molecule type" value="Genomic_DNA"/>
</dbReference>
<dbReference type="Gene3D" id="3.40.630.30">
    <property type="match status" value="1"/>
</dbReference>
<proteinExistence type="predicted"/>
<dbReference type="InterPro" id="IPR016181">
    <property type="entry name" value="Acyl_CoA_acyltransferase"/>
</dbReference>
<organism evidence="4 5">
    <name type="scientific">Brachybacterium nesterenkovii</name>
    <dbReference type="NCBI Taxonomy" id="47847"/>
    <lineage>
        <taxon>Bacteria</taxon>
        <taxon>Bacillati</taxon>
        <taxon>Actinomycetota</taxon>
        <taxon>Actinomycetes</taxon>
        <taxon>Micrococcales</taxon>
        <taxon>Dermabacteraceae</taxon>
        <taxon>Brachybacterium</taxon>
    </lineage>
</organism>
<dbReference type="PANTHER" id="PTHR13947">
    <property type="entry name" value="GNAT FAMILY N-ACETYLTRANSFERASE"/>
    <property type="match status" value="1"/>
</dbReference>
<dbReference type="Proteomes" id="UP000195981">
    <property type="component" value="Unassembled WGS sequence"/>
</dbReference>
<dbReference type="CDD" id="cd04301">
    <property type="entry name" value="NAT_SF"/>
    <property type="match status" value="1"/>
</dbReference>
<dbReference type="PANTHER" id="PTHR13947:SF37">
    <property type="entry name" value="LD18367P"/>
    <property type="match status" value="1"/>
</dbReference>
<accession>A0A1X6WXA5</accession>
<protein>
    <submittedName>
        <fullName evidence="4">Acetyltransferase</fullName>
    </submittedName>
</protein>
<evidence type="ECO:0000256" key="1">
    <source>
        <dbReference type="ARBA" id="ARBA00022679"/>
    </source>
</evidence>
<dbReference type="InterPro" id="IPR000182">
    <property type="entry name" value="GNAT_dom"/>
</dbReference>
<sequence length="161" mass="18195">MAQIVRAHDEHWAQVREIRLRSLSTDPQAFGATWETESTYDEARWRELLTEAAWFLALEDGTPVGVVASRHEADSPEDERELQGMWVAPENRKTGLAQRLTDAVLDWAREDGASTVALYVSPASKPAIALWESLGFTDTGERWQVDDEDPSTTWPKFARPL</sequence>
<name>A0A1X6WXA5_9MICO</name>
<dbReference type="InterPro" id="IPR050769">
    <property type="entry name" value="NAT_camello-type"/>
</dbReference>
<dbReference type="RefSeq" id="WP_087103200.1">
    <property type="nucleotide sequence ID" value="NZ_FWFG01000048.1"/>
</dbReference>